<evidence type="ECO:0000313" key="13">
    <source>
        <dbReference type="Proteomes" id="UP001500683"/>
    </source>
</evidence>
<feature type="transmembrane region" description="Helical" evidence="10">
    <location>
        <begin position="70"/>
        <end position="87"/>
    </location>
</feature>
<dbReference type="PANTHER" id="PTHR35011:SF10">
    <property type="entry name" value="TRAP TRANSPORTER SMALL PERMEASE PROTEIN"/>
    <property type="match status" value="1"/>
</dbReference>
<feature type="compositionally biased region" description="Low complexity" evidence="9">
    <location>
        <begin position="7"/>
        <end position="16"/>
    </location>
</feature>
<evidence type="ECO:0000256" key="10">
    <source>
        <dbReference type="SAM" id="Phobius"/>
    </source>
</evidence>
<feature type="transmembrane region" description="Helical" evidence="10">
    <location>
        <begin position="108"/>
        <end position="129"/>
    </location>
</feature>
<evidence type="ECO:0000256" key="4">
    <source>
        <dbReference type="ARBA" id="ARBA00022519"/>
    </source>
</evidence>
<evidence type="ECO:0000256" key="3">
    <source>
        <dbReference type="ARBA" id="ARBA00022475"/>
    </source>
</evidence>
<reference evidence="13" key="1">
    <citation type="journal article" date="2019" name="Int. J. Syst. Evol. Microbiol.">
        <title>The Global Catalogue of Microorganisms (GCM) 10K type strain sequencing project: providing services to taxonomists for standard genome sequencing and annotation.</title>
        <authorList>
            <consortium name="The Broad Institute Genomics Platform"/>
            <consortium name="The Broad Institute Genome Sequencing Center for Infectious Disease"/>
            <person name="Wu L."/>
            <person name="Ma J."/>
        </authorList>
    </citation>
    <scope>NUCLEOTIDE SEQUENCE [LARGE SCALE GENOMIC DNA]</scope>
    <source>
        <strain evidence="13">JCM 16702</strain>
    </source>
</reference>
<evidence type="ECO:0000256" key="6">
    <source>
        <dbReference type="ARBA" id="ARBA00022989"/>
    </source>
</evidence>
<dbReference type="RefSeq" id="WP_344940444.1">
    <property type="nucleotide sequence ID" value="NZ_BAAAZG010000001.1"/>
</dbReference>
<dbReference type="Pfam" id="PF04290">
    <property type="entry name" value="DctQ"/>
    <property type="match status" value="1"/>
</dbReference>
<dbReference type="PANTHER" id="PTHR35011">
    <property type="entry name" value="2,3-DIKETO-L-GULONATE TRAP TRANSPORTER SMALL PERMEASE PROTEIN YIAM"/>
    <property type="match status" value="1"/>
</dbReference>
<feature type="transmembrane region" description="Helical" evidence="10">
    <location>
        <begin position="30"/>
        <end position="50"/>
    </location>
</feature>
<feature type="transmembrane region" description="Helical" evidence="10">
    <location>
        <begin position="149"/>
        <end position="172"/>
    </location>
</feature>
<protein>
    <recommendedName>
        <fullName evidence="11">Tripartite ATP-independent periplasmic transporters DctQ component domain-containing protein</fullName>
    </recommendedName>
</protein>
<evidence type="ECO:0000256" key="7">
    <source>
        <dbReference type="ARBA" id="ARBA00023136"/>
    </source>
</evidence>
<dbReference type="InterPro" id="IPR055348">
    <property type="entry name" value="DctQ"/>
</dbReference>
<comment type="similarity">
    <text evidence="8">Belongs to the TRAP transporter small permease family.</text>
</comment>
<dbReference type="Proteomes" id="UP001500683">
    <property type="component" value="Unassembled WGS sequence"/>
</dbReference>
<keyword evidence="3" id="KW-1003">Cell membrane</keyword>
<evidence type="ECO:0000259" key="11">
    <source>
        <dbReference type="Pfam" id="PF04290"/>
    </source>
</evidence>
<comment type="subcellular location">
    <subcellularLocation>
        <location evidence="1">Cell inner membrane</location>
        <topology evidence="1">Multi-pass membrane protein</topology>
    </subcellularLocation>
</comment>
<comment type="caution">
    <text evidence="12">The sequence shown here is derived from an EMBL/GenBank/DDBJ whole genome shotgun (WGS) entry which is preliminary data.</text>
</comment>
<sequence length="206" mass="22071">MSAPSHPATDGPPAGDRAPDDSSRTFRLDVAVIEVAAVAVTFVMMLHITANALLRSFADRPMPNTLEIVQYWYLPIVAFLGFVAAQHRGQHIAADLLFERLPEAARRPVLAVVLAACCALAAGFAWFGWQEALHAYEIRKTAGVSDLPAWPTYFLVPLAFAGLTAQFAAAAVRAAVRPVAEHAAADPDEAAVLRELSAAENKEARS</sequence>
<evidence type="ECO:0000313" key="12">
    <source>
        <dbReference type="EMBL" id="GAA4057628.1"/>
    </source>
</evidence>
<feature type="domain" description="Tripartite ATP-independent periplasmic transporters DctQ component" evidence="11">
    <location>
        <begin position="44"/>
        <end position="175"/>
    </location>
</feature>
<gene>
    <name evidence="12" type="ORF">GCM10022214_07090</name>
</gene>
<feature type="region of interest" description="Disordered" evidence="9">
    <location>
        <begin position="1"/>
        <end position="22"/>
    </location>
</feature>
<name>A0ABP7V1T5_9ACTN</name>
<evidence type="ECO:0000256" key="9">
    <source>
        <dbReference type="SAM" id="MobiDB-lite"/>
    </source>
</evidence>
<dbReference type="InterPro" id="IPR007387">
    <property type="entry name" value="TRAP_DctQ"/>
</dbReference>
<accession>A0ABP7V1T5</accession>
<evidence type="ECO:0000256" key="5">
    <source>
        <dbReference type="ARBA" id="ARBA00022692"/>
    </source>
</evidence>
<keyword evidence="7 10" id="KW-0472">Membrane</keyword>
<keyword evidence="13" id="KW-1185">Reference proteome</keyword>
<evidence type="ECO:0000256" key="8">
    <source>
        <dbReference type="ARBA" id="ARBA00038436"/>
    </source>
</evidence>
<dbReference type="EMBL" id="BAAAZG010000001">
    <property type="protein sequence ID" value="GAA4057628.1"/>
    <property type="molecule type" value="Genomic_DNA"/>
</dbReference>
<evidence type="ECO:0000256" key="1">
    <source>
        <dbReference type="ARBA" id="ARBA00004429"/>
    </source>
</evidence>
<proteinExistence type="inferred from homology"/>
<keyword evidence="2" id="KW-0813">Transport</keyword>
<organism evidence="12 13">
    <name type="scientific">Actinomadura miaoliensis</name>
    <dbReference type="NCBI Taxonomy" id="430685"/>
    <lineage>
        <taxon>Bacteria</taxon>
        <taxon>Bacillati</taxon>
        <taxon>Actinomycetota</taxon>
        <taxon>Actinomycetes</taxon>
        <taxon>Streptosporangiales</taxon>
        <taxon>Thermomonosporaceae</taxon>
        <taxon>Actinomadura</taxon>
    </lineage>
</organism>
<keyword evidence="4" id="KW-0997">Cell inner membrane</keyword>
<keyword evidence="5 10" id="KW-0812">Transmembrane</keyword>
<keyword evidence="6 10" id="KW-1133">Transmembrane helix</keyword>
<evidence type="ECO:0000256" key="2">
    <source>
        <dbReference type="ARBA" id="ARBA00022448"/>
    </source>
</evidence>